<organism evidence="2 3">
    <name type="scientific">Streptomyces rameus</name>
    <dbReference type="NCBI Taxonomy" id="68261"/>
    <lineage>
        <taxon>Bacteria</taxon>
        <taxon>Bacillati</taxon>
        <taxon>Actinomycetota</taxon>
        <taxon>Actinomycetes</taxon>
        <taxon>Kitasatosporales</taxon>
        <taxon>Streptomycetaceae</taxon>
        <taxon>Streptomyces</taxon>
    </lineage>
</organism>
<comment type="caution">
    <text evidence="2">The sequence shown here is derived from an EMBL/GenBank/DDBJ whole genome shotgun (WGS) entry which is preliminary data.</text>
</comment>
<evidence type="ECO:0000256" key="1">
    <source>
        <dbReference type="SAM" id="MobiDB-lite"/>
    </source>
</evidence>
<evidence type="ECO:0000313" key="2">
    <source>
        <dbReference type="EMBL" id="GAA3146324.1"/>
    </source>
</evidence>
<feature type="compositionally biased region" description="Gly residues" evidence="1">
    <location>
        <begin position="64"/>
        <end position="74"/>
    </location>
</feature>
<keyword evidence="3" id="KW-1185">Reference proteome</keyword>
<dbReference type="EMBL" id="BAAAVM010000042">
    <property type="protein sequence ID" value="GAA3146324.1"/>
    <property type="molecule type" value="Genomic_DNA"/>
</dbReference>
<feature type="compositionally biased region" description="Low complexity" evidence="1">
    <location>
        <begin position="75"/>
        <end position="98"/>
    </location>
</feature>
<evidence type="ECO:0000313" key="3">
    <source>
        <dbReference type="Proteomes" id="UP001500893"/>
    </source>
</evidence>
<feature type="region of interest" description="Disordered" evidence="1">
    <location>
        <begin position="1"/>
        <end position="21"/>
    </location>
</feature>
<protein>
    <submittedName>
        <fullName evidence="2">Uncharacterized protein</fullName>
    </submittedName>
</protein>
<gene>
    <name evidence="2" type="ORF">GCM10010521_36850</name>
</gene>
<reference evidence="3" key="1">
    <citation type="journal article" date="2019" name="Int. J. Syst. Evol. Microbiol.">
        <title>The Global Catalogue of Microorganisms (GCM) 10K type strain sequencing project: providing services to taxonomists for standard genome sequencing and annotation.</title>
        <authorList>
            <consortium name="The Broad Institute Genomics Platform"/>
            <consortium name="The Broad Institute Genome Sequencing Center for Infectious Disease"/>
            <person name="Wu L."/>
            <person name="Ma J."/>
        </authorList>
    </citation>
    <scope>NUCLEOTIDE SEQUENCE [LARGE SCALE GENOMIC DNA]</scope>
    <source>
        <strain evidence="3">JCM 11574</strain>
    </source>
</reference>
<accession>A0ABP6NG59</accession>
<feature type="region of interest" description="Disordered" evidence="1">
    <location>
        <begin position="55"/>
        <end position="129"/>
    </location>
</feature>
<proteinExistence type="predicted"/>
<sequence length="174" mass="17021">MLTRFTGSALIDPANKRSPEGEAAAFGEGFAMGMKARLTLGAVVGIAIIGTVSANAGGEHKDGGSSGSGSGTGSGKASSAPLGRTSGPPTSPASPASSMDGDGGTFKVGTDIAPGTYRSTGNAGGSCSWERTRNAGHGLEPVIAGNHVTGTAVVTISPSDGYFRTTGCGDWKKA</sequence>
<name>A0ABP6NG59_9ACTN</name>
<dbReference type="Proteomes" id="UP001500893">
    <property type="component" value="Unassembled WGS sequence"/>
</dbReference>